<dbReference type="KEGG" id="dpd:Deipe_3617"/>
<evidence type="ECO:0000313" key="3">
    <source>
        <dbReference type="EMBL" id="AFZ69045.1"/>
    </source>
</evidence>
<proteinExistence type="predicted"/>
<organism evidence="3 4">
    <name type="scientific">Deinococcus peraridilitoris (strain DSM 19664 / LMG 22246 / CIP 109416 / KR-200)</name>
    <dbReference type="NCBI Taxonomy" id="937777"/>
    <lineage>
        <taxon>Bacteria</taxon>
        <taxon>Thermotogati</taxon>
        <taxon>Deinococcota</taxon>
        <taxon>Deinococci</taxon>
        <taxon>Deinococcales</taxon>
        <taxon>Deinococcaceae</taxon>
        <taxon>Deinococcus</taxon>
    </lineage>
</organism>
<dbReference type="Proteomes" id="UP000010467">
    <property type="component" value="Chromosome"/>
</dbReference>
<dbReference type="STRING" id="937777.Deipe_3617"/>
<reference evidence="4" key="1">
    <citation type="submission" date="2012-03" db="EMBL/GenBank/DDBJ databases">
        <title>Complete sequence of chromosome of Deinococcus peraridilitoris DSM 19664.</title>
        <authorList>
            <person name="Lucas S."/>
            <person name="Copeland A."/>
            <person name="Lapidus A."/>
            <person name="Glavina del Rio T."/>
            <person name="Dalin E."/>
            <person name="Tice H."/>
            <person name="Bruce D."/>
            <person name="Goodwin L."/>
            <person name="Pitluck S."/>
            <person name="Peters L."/>
            <person name="Mikhailova N."/>
            <person name="Lu M."/>
            <person name="Kyrpides N."/>
            <person name="Mavromatis K."/>
            <person name="Ivanova N."/>
            <person name="Brettin T."/>
            <person name="Detter J.C."/>
            <person name="Han C."/>
            <person name="Larimer F."/>
            <person name="Land M."/>
            <person name="Hauser L."/>
            <person name="Markowitz V."/>
            <person name="Cheng J.-F."/>
            <person name="Hugenholtz P."/>
            <person name="Woyke T."/>
            <person name="Wu D."/>
            <person name="Pukall R."/>
            <person name="Steenblock K."/>
            <person name="Brambilla E."/>
            <person name="Klenk H.-P."/>
            <person name="Eisen J.A."/>
        </authorList>
    </citation>
    <scope>NUCLEOTIDE SEQUENCE [LARGE SCALE GENOMIC DNA]</scope>
    <source>
        <strain evidence="4">DSM 19664 / LMG 22246 / CIP 109416 / KR-200</strain>
    </source>
</reference>
<keyword evidence="1" id="KW-1133">Transmembrane helix</keyword>
<dbReference type="EMBL" id="CP003382">
    <property type="protein sequence ID" value="AFZ69045.1"/>
    <property type="molecule type" value="Genomic_DNA"/>
</dbReference>
<dbReference type="Pfam" id="PF13937">
    <property type="entry name" value="DUF4212"/>
    <property type="match status" value="1"/>
</dbReference>
<feature type="domain" description="Sodium symporter small subunit" evidence="2">
    <location>
        <begin position="16"/>
        <end position="92"/>
    </location>
</feature>
<dbReference type="RefSeq" id="WP_015237341.1">
    <property type="nucleotide sequence ID" value="NC_019793.1"/>
</dbReference>
<protein>
    <submittedName>
        <fullName evidence="3">Putative solute:sodium symporter small subunit</fullName>
    </submittedName>
</protein>
<dbReference type="OrthoDB" id="9797746at2"/>
<gene>
    <name evidence="3" type="ordered locus">Deipe_3617</name>
</gene>
<feature type="transmembrane region" description="Helical" evidence="1">
    <location>
        <begin position="58"/>
        <end position="80"/>
    </location>
</feature>
<evidence type="ECO:0000313" key="4">
    <source>
        <dbReference type="Proteomes" id="UP000010467"/>
    </source>
</evidence>
<dbReference type="NCBIfam" id="TIGR03647">
    <property type="entry name" value="Na_symport_sm"/>
    <property type="match status" value="1"/>
</dbReference>
<accession>L0A7L2</accession>
<keyword evidence="1" id="KW-0812">Transmembrane</keyword>
<feature type="transmembrane region" description="Helical" evidence="1">
    <location>
        <begin position="21"/>
        <end position="46"/>
    </location>
</feature>
<dbReference type="PATRIC" id="fig|937777.3.peg.3629"/>
<evidence type="ECO:0000256" key="1">
    <source>
        <dbReference type="SAM" id="Phobius"/>
    </source>
</evidence>
<sequence length="93" mass="10422">MSNQDGRTIEQASRVGYWKANIRLTLILLAIWFFVAYVLGILLAPTLNGLGRIGGAPLGFWIAHQGAIYVFIALIIVYAVRMRRLDQQFGVED</sequence>
<keyword evidence="1" id="KW-0472">Membrane</keyword>
<dbReference type="AlphaFoldDB" id="L0A7L2"/>
<dbReference type="HOGENOM" id="CLU_140854_4_1_0"/>
<dbReference type="eggNOG" id="COG4327">
    <property type="taxonomic scope" value="Bacteria"/>
</dbReference>
<dbReference type="InterPro" id="IPR019886">
    <property type="entry name" value="Na_symporter_ssu"/>
</dbReference>
<keyword evidence="4" id="KW-1185">Reference proteome</keyword>
<name>L0A7L2_DEIPD</name>
<evidence type="ECO:0000259" key="2">
    <source>
        <dbReference type="Pfam" id="PF13937"/>
    </source>
</evidence>